<accession>A0A397RZC0</accession>
<dbReference type="Pfam" id="PF00800">
    <property type="entry name" value="PDT"/>
    <property type="match status" value="1"/>
</dbReference>
<evidence type="ECO:0000256" key="1">
    <source>
        <dbReference type="ARBA" id="ARBA00004741"/>
    </source>
</evidence>
<dbReference type="Gene3D" id="3.30.70.260">
    <property type="match status" value="1"/>
</dbReference>
<comment type="catalytic activity">
    <reaction evidence="8">
        <text>prephenate + H(+) = 3-phenylpyruvate + CO2 + H2O</text>
        <dbReference type="Rhea" id="RHEA:21648"/>
        <dbReference type="ChEBI" id="CHEBI:15377"/>
        <dbReference type="ChEBI" id="CHEBI:15378"/>
        <dbReference type="ChEBI" id="CHEBI:16526"/>
        <dbReference type="ChEBI" id="CHEBI:18005"/>
        <dbReference type="ChEBI" id="CHEBI:29934"/>
        <dbReference type="EC" id="4.2.1.51"/>
    </reaction>
</comment>
<dbReference type="InterPro" id="IPR045865">
    <property type="entry name" value="ACT-like_dom_sf"/>
</dbReference>
<dbReference type="FunCoup" id="A0A397RZC0">
    <property type="interactions" value="282"/>
</dbReference>
<dbReference type="InterPro" id="IPR002912">
    <property type="entry name" value="ACT_dom"/>
</dbReference>
<name>A0A397RZC0_9MOLU</name>
<dbReference type="CDD" id="cd04905">
    <property type="entry name" value="ACT_CM-PDT"/>
    <property type="match status" value="1"/>
</dbReference>
<dbReference type="SUPFAM" id="SSF55021">
    <property type="entry name" value="ACT-like"/>
    <property type="match status" value="1"/>
</dbReference>
<dbReference type="Gene3D" id="3.40.190.10">
    <property type="entry name" value="Periplasmic binding protein-like II"/>
    <property type="match status" value="2"/>
</dbReference>
<evidence type="ECO:0000256" key="8">
    <source>
        <dbReference type="ARBA" id="ARBA00047848"/>
    </source>
</evidence>
<evidence type="ECO:0000256" key="3">
    <source>
        <dbReference type="ARBA" id="ARBA00021872"/>
    </source>
</evidence>
<keyword evidence="6" id="KW-0584">Phenylalanine biosynthesis</keyword>
<dbReference type="Proteomes" id="UP000266506">
    <property type="component" value="Unassembled WGS sequence"/>
</dbReference>
<dbReference type="Pfam" id="PF01842">
    <property type="entry name" value="ACT"/>
    <property type="match status" value="1"/>
</dbReference>
<feature type="domain" description="ACT" evidence="10">
    <location>
        <begin position="193"/>
        <end position="271"/>
    </location>
</feature>
<evidence type="ECO:0000256" key="7">
    <source>
        <dbReference type="ARBA" id="ARBA00023239"/>
    </source>
</evidence>
<gene>
    <name evidence="11" type="ORF">EI71_00902</name>
</gene>
<dbReference type="PROSITE" id="PS51171">
    <property type="entry name" value="PREPHENATE_DEHYDR_3"/>
    <property type="match status" value="1"/>
</dbReference>
<comment type="pathway">
    <text evidence="1">Amino-acid biosynthesis; L-phenylalanine biosynthesis; phenylpyruvate from prephenate: step 1/1.</text>
</comment>
<reference evidence="11 12" key="1">
    <citation type="submission" date="2018-08" db="EMBL/GenBank/DDBJ databases">
        <title>Genomic Encyclopedia of Archaeal and Bacterial Type Strains, Phase II (KMG-II): from individual species to whole genera.</title>
        <authorList>
            <person name="Goeker M."/>
        </authorList>
    </citation>
    <scope>NUCLEOTIDE SEQUENCE [LARGE SCALE GENOMIC DNA]</scope>
    <source>
        <strain evidence="11 12">ATCC 27112</strain>
    </source>
</reference>
<dbReference type="AlphaFoldDB" id="A0A397RZC0"/>
<evidence type="ECO:0000313" key="12">
    <source>
        <dbReference type="Proteomes" id="UP000266506"/>
    </source>
</evidence>
<evidence type="ECO:0000256" key="5">
    <source>
        <dbReference type="ARBA" id="ARBA00023141"/>
    </source>
</evidence>
<feature type="domain" description="Prephenate dehydratase" evidence="9">
    <location>
        <begin position="2"/>
        <end position="178"/>
    </location>
</feature>
<dbReference type="RefSeq" id="WP_162849766.1">
    <property type="nucleotide sequence ID" value="NZ_QXEV01000007.1"/>
</dbReference>
<evidence type="ECO:0000256" key="4">
    <source>
        <dbReference type="ARBA" id="ARBA00022605"/>
    </source>
</evidence>
<dbReference type="InParanoid" id="A0A397RZC0"/>
<dbReference type="GO" id="GO:0005737">
    <property type="term" value="C:cytoplasm"/>
    <property type="evidence" value="ECO:0007669"/>
    <property type="project" value="TreeGrafter"/>
</dbReference>
<dbReference type="EMBL" id="QXEV01000007">
    <property type="protein sequence ID" value="RIA77749.1"/>
    <property type="molecule type" value="Genomic_DNA"/>
</dbReference>
<dbReference type="PROSITE" id="PS51671">
    <property type="entry name" value="ACT"/>
    <property type="match status" value="1"/>
</dbReference>
<dbReference type="GO" id="GO:0009094">
    <property type="term" value="P:L-phenylalanine biosynthetic process"/>
    <property type="evidence" value="ECO:0007669"/>
    <property type="project" value="UniProtKB-UniPathway"/>
</dbReference>
<dbReference type="EC" id="4.2.1.51" evidence="2"/>
<dbReference type="GO" id="GO:0004664">
    <property type="term" value="F:prephenate dehydratase activity"/>
    <property type="evidence" value="ECO:0007669"/>
    <property type="project" value="UniProtKB-EC"/>
</dbReference>
<protein>
    <recommendedName>
        <fullName evidence="3">Prephenate dehydratase</fullName>
        <ecNumber evidence="2">4.2.1.51</ecNumber>
    </recommendedName>
</protein>
<evidence type="ECO:0000259" key="9">
    <source>
        <dbReference type="PROSITE" id="PS51171"/>
    </source>
</evidence>
<comment type="caution">
    <text evidence="11">The sequence shown here is derived from an EMBL/GenBank/DDBJ whole genome shotgun (WGS) entry which is preliminary data.</text>
</comment>
<keyword evidence="12" id="KW-1185">Reference proteome</keyword>
<dbReference type="InterPro" id="IPR001086">
    <property type="entry name" value="Preph_deHydtase"/>
</dbReference>
<proteinExistence type="predicted"/>
<organism evidence="11 12">
    <name type="scientific">Anaeroplasma bactoclasticum</name>
    <dbReference type="NCBI Taxonomy" id="2088"/>
    <lineage>
        <taxon>Bacteria</taxon>
        <taxon>Bacillati</taxon>
        <taxon>Mycoplasmatota</taxon>
        <taxon>Mollicutes</taxon>
        <taxon>Anaeroplasmatales</taxon>
        <taxon>Anaeroplasmataceae</taxon>
        <taxon>Anaeroplasma</taxon>
    </lineage>
</organism>
<dbReference type="SUPFAM" id="SSF53850">
    <property type="entry name" value="Periplasmic binding protein-like II"/>
    <property type="match status" value="1"/>
</dbReference>
<dbReference type="UniPathway" id="UPA00121">
    <property type="reaction ID" value="UER00345"/>
</dbReference>
<evidence type="ECO:0000313" key="11">
    <source>
        <dbReference type="EMBL" id="RIA77749.1"/>
    </source>
</evidence>
<keyword evidence="7" id="KW-0456">Lyase</keyword>
<dbReference type="PANTHER" id="PTHR21022">
    <property type="entry name" value="PREPHENATE DEHYDRATASE P PROTEIN"/>
    <property type="match status" value="1"/>
</dbReference>
<keyword evidence="4" id="KW-0028">Amino-acid biosynthesis</keyword>
<evidence type="ECO:0000256" key="6">
    <source>
        <dbReference type="ARBA" id="ARBA00023222"/>
    </source>
</evidence>
<sequence length="274" mass="31186">MKIAVLGPKNTYCDVALDKYLKEHNIKSVEKVFYPTIIKTALACDDETLAILPFENTLDGFVMEALDKIIQRNLTIIDQVKLSIDFAFVTNASNIKNVKNIYCQFKAFGQCLEFILEHDFNVIKTDSNVESADLLDKADENFGAIIPIHVLEKRNYKTVISHVADSMKNETRFFIVTSEKRMIGLRGMLNASLVVFSKEDRPGLLYDILSKFHDYNINLNSILSRPSKVDLGKYNFYMEASLSINEVSCLNELVRELRTKGFDIENLGVYNALD</sequence>
<dbReference type="PANTHER" id="PTHR21022:SF19">
    <property type="entry name" value="PREPHENATE DEHYDRATASE-RELATED"/>
    <property type="match status" value="1"/>
</dbReference>
<evidence type="ECO:0000256" key="2">
    <source>
        <dbReference type="ARBA" id="ARBA00013147"/>
    </source>
</evidence>
<evidence type="ECO:0000259" key="10">
    <source>
        <dbReference type="PROSITE" id="PS51671"/>
    </source>
</evidence>
<keyword evidence="5" id="KW-0057">Aromatic amino acid biosynthesis</keyword>